<evidence type="ECO:0000313" key="6">
    <source>
        <dbReference type="Proteomes" id="UP000695562"/>
    </source>
</evidence>
<protein>
    <submittedName>
        <fullName evidence="5">Uncharacterized protein</fullName>
    </submittedName>
</protein>
<comment type="caution">
    <text evidence="5">The sequence shown here is derived from an EMBL/GenBank/DDBJ whole genome shotgun (WGS) entry which is preliminary data.</text>
</comment>
<dbReference type="GO" id="GO:0044599">
    <property type="term" value="C:AP-5 adaptor complex"/>
    <property type="evidence" value="ECO:0007669"/>
    <property type="project" value="InterPro"/>
</dbReference>
<dbReference type="AlphaFoldDB" id="A0A8J4Q458"/>
<dbReference type="Pfam" id="PF25153">
    <property type="entry name" value="TPR_AP5Z1"/>
    <property type="match status" value="1"/>
</dbReference>
<feature type="domain" description="AP-5 complex subunit zeta-1 N-terminal TPR" evidence="3">
    <location>
        <begin position="6"/>
        <end position="241"/>
    </location>
</feature>
<feature type="domain" description="AP-5 complex subunit zeta-1 C-terminal TPR" evidence="4">
    <location>
        <begin position="490"/>
        <end position="734"/>
    </location>
</feature>
<organism evidence="5 6">
    <name type="scientific">Polysphondylium violaceum</name>
    <dbReference type="NCBI Taxonomy" id="133409"/>
    <lineage>
        <taxon>Eukaryota</taxon>
        <taxon>Amoebozoa</taxon>
        <taxon>Evosea</taxon>
        <taxon>Eumycetozoa</taxon>
        <taxon>Dictyostelia</taxon>
        <taxon>Dictyosteliales</taxon>
        <taxon>Dictyosteliaceae</taxon>
        <taxon>Polysphondylium</taxon>
    </lineage>
</organism>
<dbReference type="PANTHER" id="PTHR46488">
    <property type="entry name" value="AP-5 COMPLEX SUBUNIT ZETA-1"/>
    <property type="match status" value="1"/>
</dbReference>
<dbReference type="Pfam" id="PF25154">
    <property type="entry name" value="TPR_AP5Z1_C"/>
    <property type="match status" value="2"/>
</dbReference>
<dbReference type="InterPro" id="IPR056856">
    <property type="entry name" value="TPR_AP5Z1_C"/>
</dbReference>
<feature type="domain" description="AP-5 complex subunit zeta-1 C-terminal TPR" evidence="4">
    <location>
        <begin position="785"/>
        <end position="857"/>
    </location>
</feature>
<gene>
    <name evidence="5" type="ORF">CYY_000207</name>
</gene>
<proteinExistence type="predicted"/>
<sequence length="913" mass="102754">MIDDLSSKIENIALKNTKSKECLDLLKYLYRVTINFKGKRGKSLKLNPVFIEKLTTLLIDPSTPYKVRLLTLSIVSKISYISEPQILHKNLKTFETKTLCLLFSLLALIKEPKSPLYSSTLPLLVQSVSSQDPVLRPSSIPSIVQCARLYPNSFTSSQIKSIETQLIQFLKHASLVSDIPKQSTGFFKIGSTTTTTPVTELDGSAAIEFFTVLNNSQYYTEDQTFNIYSFSMLYTWLNLYKIPPLNTQVNIESTVSTPRDNSNSNNEQQQQQQQQDTNNSSNNNNIIYRQLNSNFQNTIVTYCLRIIDQLKLKPTTGEGMSMLNNSGGSGNTSSSNLNIMKSNTASTVAGGDIDQISVFALLEAVRILDYLCCLDNNLIAKIFPTVQKAYQLHLPSSRTTNANSGPILLALLQFFVNHSHTLVYDPEPLFKAYFQTYLPKTYMNSFVAFETLNFCLENKEVLLKNTNVLSLYFPPIFKCLAWFPQSFIGEFSELLPFLISPNSFIEVFHLLLDLPLLTLSMESVLVDQKKYSSMGIDSGADVMDTAWSENRVLYNYLLRNESGVNINFWSSTTMPLLNQFCKKNPVTPRTISSCELVASLLDIYFTVLLESSDKDHISTLLPVMFERLEQLFPFEYYQNIMRESLMQHVESIFAKYPSLIVSEKDLIISVVSEGSMRTRDNVTLTLCHIIGEYTSTYYCPEITATIFSDYHEALELIAYEKINTIKMEALSNASSSSLTQTPNSLGFIQQINNTHSQISSSSSSFQSIVENIISGHNNASLHSNNQALSTHQYSVTTMLILINALTKISSRWPDSTSRVILCLMKIIGYHQYFDPQVIQRANECISLLKYPSFAASLYLCEPVQGSSFYLPQIDNSTIGLTSQDCNSSLSFILQDTSSTPSSNQSSIHPYTMK</sequence>
<dbReference type="PANTHER" id="PTHR46488:SF1">
    <property type="entry name" value="AP-5 COMPLEX SUBUNIT ZETA-1"/>
    <property type="match status" value="1"/>
</dbReference>
<reference evidence="5" key="1">
    <citation type="submission" date="2020-01" db="EMBL/GenBank/DDBJ databases">
        <title>Development of genomics and gene disruption for Polysphondylium violaceum indicates a role for the polyketide synthase stlB in stalk morphogenesis.</title>
        <authorList>
            <person name="Narita B."/>
            <person name="Kawabe Y."/>
            <person name="Kin K."/>
            <person name="Saito T."/>
            <person name="Gibbs R."/>
            <person name="Kuspa A."/>
            <person name="Muzny D."/>
            <person name="Queller D."/>
            <person name="Richards S."/>
            <person name="Strassman J."/>
            <person name="Sucgang R."/>
            <person name="Worley K."/>
            <person name="Schaap P."/>
        </authorList>
    </citation>
    <scope>NUCLEOTIDE SEQUENCE</scope>
    <source>
        <strain evidence="5">QSvi11</strain>
    </source>
</reference>
<dbReference type="Pfam" id="PF14764">
    <property type="entry name" value="SPG48"/>
    <property type="match status" value="1"/>
</dbReference>
<dbReference type="InterPro" id="IPR028222">
    <property type="entry name" value="AP5Z1"/>
</dbReference>
<dbReference type="InterPro" id="IPR055450">
    <property type="entry name" value="AP5Z1_ARM"/>
</dbReference>
<evidence type="ECO:0000259" key="4">
    <source>
        <dbReference type="Pfam" id="PF25154"/>
    </source>
</evidence>
<accession>A0A8J4Q458</accession>
<dbReference type="InterPro" id="IPR016024">
    <property type="entry name" value="ARM-type_fold"/>
</dbReference>
<dbReference type="InterPro" id="IPR056857">
    <property type="entry name" value="TPR_AP5Z1_N"/>
</dbReference>
<evidence type="ECO:0000259" key="2">
    <source>
        <dbReference type="Pfam" id="PF14764"/>
    </source>
</evidence>
<keyword evidence="6" id="KW-1185">Reference proteome</keyword>
<dbReference type="Proteomes" id="UP000695562">
    <property type="component" value="Unassembled WGS sequence"/>
</dbReference>
<dbReference type="OrthoDB" id="17899at2759"/>
<feature type="domain" description="AP-5 complex subunit zeta-1 ARM repeats" evidence="2">
    <location>
        <begin position="360"/>
        <end position="478"/>
    </location>
</feature>
<evidence type="ECO:0000313" key="5">
    <source>
        <dbReference type="EMBL" id="KAF2078457.1"/>
    </source>
</evidence>
<dbReference type="SUPFAM" id="SSF48371">
    <property type="entry name" value="ARM repeat"/>
    <property type="match status" value="1"/>
</dbReference>
<feature type="compositionally biased region" description="Low complexity" evidence="1">
    <location>
        <begin position="261"/>
        <end position="283"/>
    </location>
</feature>
<feature type="region of interest" description="Disordered" evidence="1">
    <location>
        <begin position="255"/>
        <end position="283"/>
    </location>
</feature>
<evidence type="ECO:0000259" key="3">
    <source>
        <dbReference type="Pfam" id="PF25153"/>
    </source>
</evidence>
<name>A0A8J4Q458_9MYCE</name>
<evidence type="ECO:0000256" key="1">
    <source>
        <dbReference type="SAM" id="MobiDB-lite"/>
    </source>
</evidence>
<dbReference type="EMBL" id="AJWJ01000004">
    <property type="protein sequence ID" value="KAF2078457.1"/>
    <property type="molecule type" value="Genomic_DNA"/>
</dbReference>